<dbReference type="PANTHER" id="PTHR19890">
    <property type="entry name" value="FIBROBLAST GROWTH FACTOR RECEPTOR"/>
    <property type="match status" value="1"/>
</dbReference>
<dbReference type="Pfam" id="PF13927">
    <property type="entry name" value="Ig_3"/>
    <property type="match status" value="2"/>
</dbReference>
<dbReference type="PROSITE" id="PS50835">
    <property type="entry name" value="IG_LIKE"/>
    <property type="match status" value="2"/>
</dbReference>
<evidence type="ECO:0000256" key="5">
    <source>
        <dbReference type="ARBA" id="ARBA00022692"/>
    </source>
</evidence>
<dbReference type="PANTHER" id="PTHR19890:SF10">
    <property type="entry name" value="FIBROBLAST GROWTH FACTOR RECEPTOR-LIKE 1"/>
    <property type="match status" value="1"/>
</dbReference>
<keyword evidence="8" id="KW-0547">Nucleotide-binding</keyword>
<dbReference type="AlphaFoldDB" id="A0A8C4NG69"/>
<proteinExistence type="predicted"/>
<evidence type="ECO:0000256" key="14">
    <source>
        <dbReference type="ARBA" id="ARBA00023157"/>
    </source>
</evidence>
<dbReference type="GO" id="GO:0005886">
    <property type="term" value="C:plasma membrane"/>
    <property type="evidence" value="ECO:0007669"/>
    <property type="project" value="TreeGrafter"/>
</dbReference>
<evidence type="ECO:0000256" key="8">
    <source>
        <dbReference type="ARBA" id="ARBA00022741"/>
    </source>
</evidence>
<sequence length="375" mass="41978">MVKHIIEKWTTYHTTQTRHRLYLDSTQTLPRLYPDSTQTRPRPYPDSTQTRPRSGRSSKLSTPPRFIQPWRMRRRLLPRPAGSSLRLKCTASGDPPPNITWFKDDHPRTKPQWTLTLRKLQVEDSGRYTCHVANLAGQINATYRVEVIQRLQSKPVLTGTHPVNTTVELGGSTALQCKVRSDVRPVVQWLKQVPPNAMRYRNTTLDVGGRQYVVLPAGEVWSRPDGSYLNKLVISRARAQDAGMYICLGANNMGYSFRSAFLTPRSASGPEPKPNRLPVAPLAQPPASLPWPVIVGIPAGAFFIVGSVLLWLCQTRRPKSCPHTSCGHPTSSSSVSSVPSASRSGGYAALDVLHTHMHTHVEGKVHQHHYTYYQC</sequence>
<evidence type="ECO:0000256" key="9">
    <source>
        <dbReference type="ARBA" id="ARBA00022777"/>
    </source>
</evidence>
<keyword evidence="4" id="KW-0808">Transferase</keyword>
<evidence type="ECO:0000256" key="11">
    <source>
        <dbReference type="ARBA" id="ARBA00022989"/>
    </source>
</evidence>
<dbReference type="InterPro" id="IPR003598">
    <property type="entry name" value="Ig_sub2"/>
</dbReference>
<keyword evidence="15" id="KW-0675">Receptor</keyword>
<keyword evidence="12 19" id="KW-0472">Membrane</keyword>
<keyword evidence="3" id="KW-0597">Phosphoprotein</keyword>
<dbReference type="InterPro" id="IPR052615">
    <property type="entry name" value="FGFRL"/>
</dbReference>
<dbReference type="GeneTree" id="ENSGT00940000156736"/>
<dbReference type="GO" id="GO:0005524">
    <property type="term" value="F:ATP binding"/>
    <property type="evidence" value="ECO:0007669"/>
    <property type="project" value="UniProtKB-KW"/>
</dbReference>
<dbReference type="SMART" id="SM00406">
    <property type="entry name" value="IGv"/>
    <property type="match status" value="2"/>
</dbReference>
<dbReference type="Ensembl" id="ENSEBUT00000006831.1">
    <property type="protein sequence ID" value="ENSEBUP00000006375.1"/>
    <property type="gene ID" value="ENSEBUG00000004216.1"/>
</dbReference>
<dbReference type="InterPro" id="IPR007110">
    <property type="entry name" value="Ig-like_dom"/>
</dbReference>
<dbReference type="Proteomes" id="UP000694388">
    <property type="component" value="Unplaced"/>
</dbReference>
<keyword evidence="11 19" id="KW-1133">Transmembrane helix</keyword>
<dbReference type="FunFam" id="2.60.40.10:FF:000016">
    <property type="entry name" value="Fibroblast growth factor receptor"/>
    <property type="match status" value="1"/>
</dbReference>
<keyword evidence="5 19" id="KW-0812">Transmembrane</keyword>
<feature type="region of interest" description="Disordered" evidence="18">
    <location>
        <begin position="23"/>
        <end position="65"/>
    </location>
</feature>
<evidence type="ECO:0000256" key="12">
    <source>
        <dbReference type="ARBA" id="ARBA00023136"/>
    </source>
</evidence>
<evidence type="ECO:0000256" key="6">
    <source>
        <dbReference type="ARBA" id="ARBA00022729"/>
    </source>
</evidence>
<dbReference type="SMART" id="SM00408">
    <property type="entry name" value="IGc2"/>
    <property type="match status" value="2"/>
</dbReference>
<keyword evidence="16" id="KW-0325">Glycoprotein</keyword>
<feature type="domain" description="Ig-like" evidence="20">
    <location>
        <begin position="155"/>
        <end position="263"/>
    </location>
</feature>
<evidence type="ECO:0000256" key="4">
    <source>
        <dbReference type="ARBA" id="ARBA00022679"/>
    </source>
</evidence>
<evidence type="ECO:0000256" key="18">
    <source>
        <dbReference type="SAM" id="MobiDB-lite"/>
    </source>
</evidence>
<dbReference type="GO" id="GO:0005007">
    <property type="term" value="F:fibroblast growth factor receptor activity"/>
    <property type="evidence" value="ECO:0007669"/>
    <property type="project" value="TreeGrafter"/>
</dbReference>
<keyword evidence="22" id="KW-1185">Reference proteome</keyword>
<dbReference type="InterPro" id="IPR036179">
    <property type="entry name" value="Ig-like_dom_sf"/>
</dbReference>
<evidence type="ECO:0000259" key="20">
    <source>
        <dbReference type="PROSITE" id="PS50835"/>
    </source>
</evidence>
<evidence type="ECO:0000313" key="21">
    <source>
        <dbReference type="Ensembl" id="ENSEBUP00000006375.1"/>
    </source>
</evidence>
<evidence type="ECO:0000256" key="17">
    <source>
        <dbReference type="ARBA" id="ARBA00023319"/>
    </source>
</evidence>
<protein>
    <recommendedName>
        <fullName evidence="2">receptor protein-tyrosine kinase</fullName>
        <ecNumber evidence="2">2.7.10.1</ecNumber>
    </recommendedName>
</protein>
<feature type="domain" description="Ig-like" evidence="20">
    <location>
        <begin position="64"/>
        <end position="146"/>
    </location>
</feature>
<comment type="subcellular location">
    <subcellularLocation>
        <location evidence="1">Membrane</location>
        <topology evidence="1">Single-pass membrane protein</topology>
    </subcellularLocation>
</comment>
<evidence type="ECO:0000256" key="7">
    <source>
        <dbReference type="ARBA" id="ARBA00022737"/>
    </source>
</evidence>
<name>A0A8C4NG69_EPTBU</name>
<keyword evidence="14" id="KW-1015">Disulfide bond</keyword>
<evidence type="ECO:0000256" key="16">
    <source>
        <dbReference type="ARBA" id="ARBA00023180"/>
    </source>
</evidence>
<dbReference type="SMART" id="SM00409">
    <property type="entry name" value="IG"/>
    <property type="match status" value="2"/>
</dbReference>
<dbReference type="InterPro" id="IPR013783">
    <property type="entry name" value="Ig-like_fold"/>
</dbReference>
<feature type="compositionally biased region" description="Polar residues" evidence="18">
    <location>
        <begin position="24"/>
        <end position="61"/>
    </location>
</feature>
<evidence type="ECO:0000313" key="22">
    <source>
        <dbReference type="Proteomes" id="UP000694388"/>
    </source>
</evidence>
<dbReference type="FunFam" id="2.60.40.10:FF:000020">
    <property type="entry name" value="Fibroblast growth factor receptor"/>
    <property type="match status" value="1"/>
</dbReference>
<organism evidence="21 22">
    <name type="scientific">Eptatretus burgeri</name>
    <name type="common">Inshore hagfish</name>
    <dbReference type="NCBI Taxonomy" id="7764"/>
    <lineage>
        <taxon>Eukaryota</taxon>
        <taxon>Metazoa</taxon>
        <taxon>Chordata</taxon>
        <taxon>Craniata</taxon>
        <taxon>Vertebrata</taxon>
        <taxon>Cyclostomata</taxon>
        <taxon>Myxini</taxon>
        <taxon>Myxiniformes</taxon>
        <taxon>Myxinidae</taxon>
        <taxon>Eptatretinae</taxon>
        <taxon>Eptatretus</taxon>
    </lineage>
</organism>
<dbReference type="EC" id="2.7.10.1" evidence="2"/>
<dbReference type="Gene3D" id="2.60.40.10">
    <property type="entry name" value="Immunoglobulins"/>
    <property type="match status" value="2"/>
</dbReference>
<evidence type="ECO:0000256" key="10">
    <source>
        <dbReference type="ARBA" id="ARBA00022840"/>
    </source>
</evidence>
<reference evidence="21" key="2">
    <citation type="submission" date="2025-09" db="UniProtKB">
        <authorList>
            <consortium name="Ensembl"/>
        </authorList>
    </citation>
    <scope>IDENTIFICATION</scope>
</reference>
<evidence type="ECO:0000256" key="19">
    <source>
        <dbReference type="SAM" id="Phobius"/>
    </source>
</evidence>
<evidence type="ECO:0000256" key="3">
    <source>
        <dbReference type="ARBA" id="ARBA00022553"/>
    </source>
</evidence>
<reference evidence="21" key="1">
    <citation type="submission" date="2025-08" db="UniProtKB">
        <authorList>
            <consortium name="Ensembl"/>
        </authorList>
    </citation>
    <scope>IDENTIFICATION</scope>
</reference>
<evidence type="ECO:0000256" key="15">
    <source>
        <dbReference type="ARBA" id="ARBA00023170"/>
    </source>
</evidence>
<keyword evidence="6" id="KW-0732">Signal</keyword>
<evidence type="ECO:0000256" key="2">
    <source>
        <dbReference type="ARBA" id="ARBA00011902"/>
    </source>
</evidence>
<keyword evidence="7" id="KW-0677">Repeat</keyword>
<dbReference type="OMA" id="AFLWFCH"/>
<keyword evidence="10" id="KW-0067">ATP-binding</keyword>
<evidence type="ECO:0000256" key="1">
    <source>
        <dbReference type="ARBA" id="ARBA00004167"/>
    </source>
</evidence>
<keyword evidence="13" id="KW-0829">Tyrosine-protein kinase</keyword>
<dbReference type="GO" id="GO:0017134">
    <property type="term" value="F:fibroblast growth factor binding"/>
    <property type="evidence" value="ECO:0007669"/>
    <property type="project" value="TreeGrafter"/>
</dbReference>
<accession>A0A8C4NG69</accession>
<feature type="transmembrane region" description="Helical" evidence="19">
    <location>
        <begin position="289"/>
        <end position="312"/>
    </location>
</feature>
<dbReference type="InterPro" id="IPR003599">
    <property type="entry name" value="Ig_sub"/>
</dbReference>
<keyword evidence="9" id="KW-0418">Kinase</keyword>
<evidence type="ECO:0000256" key="13">
    <source>
        <dbReference type="ARBA" id="ARBA00023137"/>
    </source>
</evidence>
<dbReference type="SUPFAM" id="SSF48726">
    <property type="entry name" value="Immunoglobulin"/>
    <property type="match status" value="2"/>
</dbReference>
<dbReference type="InterPro" id="IPR013106">
    <property type="entry name" value="Ig_V-set"/>
</dbReference>
<keyword evidence="17" id="KW-0393">Immunoglobulin domain</keyword>